<feature type="domain" description="Alkaline phosphatase-like protein PglZ second" evidence="1">
    <location>
        <begin position="185"/>
        <end position="314"/>
    </location>
</feature>
<dbReference type="InterPro" id="IPR058882">
    <property type="entry name" value="PglZ_C"/>
</dbReference>
<dbReference type="InterPro" id="IPR017850">
    <property type="entry name" value="Alkaline_phosphatase_core_sf"/>
</dbReference>
<dbReference type="Pfam" id="PF08665">
    <property type="entry name" value="PglZ"/>
    <property type="match status" value="1"/>
</dbReference>
<dbReference type="AlphaFoldDB" id="A0A939DZ95"/>
<sequence length="885" mass="93528">MTAATVTETILRQHLDAWLSNKNAHSRTLLLRAQPRWGGDPVITVRGTRVRVVEGVSGLAALDAMRSAAADEAVVVLTALNERELGDAVVLDAHRQRVNNLNEWSVVPGLFGVRDQNVPRQVLDLGRWLPSLLVSMRPSRGYQPAPGAVLTADHVARSLVAAALGLSRLEDLDLMAFLTPLDDAAIRGRLRSLGADEHAGLLHAASAYVGEHMGIALRAAMNGGSVSVLAIGLVVAELWEHGAVAPDAAAAAARVRLEPYVGSRISAQAASRYGEAARKTVKRLFADRQGHEVLEQAEALCVEIDWQQGASASSFLLSGLDARINDLAAAIENAANTPSLDAAAGVEDAYRRVRKHLAAQTIASSLSTAAMAVRLVRWIIGSEHTPASFTDAAQQYGADGAWAERALGDIWDGGSHPVLAQAFGVLAHEVQRKLRALDSASAVLLSGAPIVGGQVLGVEDVLREVVVPLSADQRVLLIVLDGMSYAVATELAAEAPEYGWSEIVHAQSKRRGAVVAALPTMTEFSRTSLLCGELRAGDQQVEKARFAKAVGGAVFHKDDLRSDAGHALPAPVTAAVSNPAQKVIGVVLNTIDDALATAEVDSLRWRVSQIANLEALLAAARNANRIVILTSDHGHIAERGSALRSTPGASARYRDVSTGEARADEVHVTGPRVLTTGGASVLAVSDGVRFAAKKAGYHGGASLAETVIPLVVMTPKGAASPSGWVEAPPQEPVWWNEPVRRAEPASAQPKTSKSRSRVAEVAGPTLFDALPTDRLESEASMPLDEEVVASDVYRARRSSGGRHPIEDETVRRIIETLVAGGGRAHRDTLAMAAGIPATSVSGVLASLRRLLNVDGYAVVDLDADRQTVVLDSTLLREQFQLGAQR</sequence>
<dbReference type="Pfam" id="PF25863">
    <property type="entry name" value="PglZ_C"/>
    <property type="match status" value="1"/>
</dbReference>
<dbReference type="InterPro" id="IPR058880">
    <property type="entry name" value="PglZ_N"/>
</dbReference>
<accession>A0A939DZ95</accession>
<feature type="domain" description="Alkaline phosphatase-like protein PglZ N-terminal" evidence="2">
    <location>
        <begin position="7"/>
        <end position="101"/>
    </location>
</feature>
<comment type="caution">
    <text evidence="4">The sequence shown here is derived from an EMBL/GenBank/DDBJ whole genome shotgun (WGS) entry which is preliminary data.</text>
</comment>
<feature type="domain" description="Alkaline phosphatase-like protein PglZ C-terminal" evidence="3">
    <location>
        <begin position="784"/>
        <end position="880"/>
    </location>
</feature>
<dbReference type="NCBIfam" id="NF033446">
    <property type="entry name" value="BREX_PglZ_2"/>
    <property type="match status" value="1"/>
</dbReference>
<dbReference type="EMBL" id="JAEMWU010000004">
    <property type="protein sequence ID" value="MBN8207049.1"/>
    <property type="molecule type" value="Genomic_DNA"/>
</dbReference>
<proteinExistence type="predicted"/>
<evidence type="ECO:0000313" key="5">
    <source>
        <dbReference type="Proteomes" id="UP000664385"/>
    </source>
</evidence>
<name>A0A939DZ95_9MICO</name>
<evidence type="ECO:0000259" key="2">
    <source>
        <dbReference type="Pfam" id="PF25862"/>
    </source>
</evidence>
<dbReference type="Proteomes" id="UP000664385">
    <property type="component" value="Unassembled WGS sequence"/>
</dbReference>
<dbReference type="Pfam" id="PF25861">
    <property type="entry name" value="PglZ_2nd"/>
    <property type="match status" value="1"/>
</dbReference>
<dbReference type="SUPFAM" id="SSF53649">
    <property type="entry name" value="Alkaline phosphatase-like"/>
    <property type="match status" value="1"/>
</dbReference>
<dbReference type="InterPro" id="IPR058881">
    <property type="entry name" value="PglZ_2nd"/>
</dbReference>
<dbReference type="RefSeq" id="WP_206824860.1">
    <property type="nucleotide sequence ID" value="NZ_JAEMWU010000004.1"/>
</dbReference>
<protein>
    <submittedName>
        <fullName evidence="4">BREX-2 system phosphatase PglZ</fullName>
    </submittedName>
</protein>
<dbReference type="Pfam" id="PF25862">
    <property type="entry name" value="PglZ_1st"/>
    <property type="match status" value="1"/>
</dbReference>
<dbReference type="InterPro" id="IPR047992">
    <property type="entry name" value="BREX_PglZ"/>
</dbReference>
<reference evidence="4" key="1">
    <citation type="submission" date="2020-12" db="EMBL/GenBank/DDBJ databases">
        <title>PHA producing bacteria isolated from mangrove.</title>
        <authorList>
            <person name="Zheng W."/>
            <person name="Yu S."/>
            <person name="Huang Y."/>
        </authorList>
    </citation>
    <scope>NUCLEOTIDE SEQUENCE</scope>
    <source>
        <strain evidence="4">GN8-5</strain>
    </source>
</reference>
<evidence type="ECO:0000259" key="1">
    <source>
        <dbReference type="Pfam" id="PF25861"/>
    </source>
</evidence>
<evidence type="ECO:0000313" key="4">
    <source>
        <dbReference type="EMBL" id="MBN8207049.1"/>
    </source>
</evidence>
<evidence type="ECO:0000259" key="3">
    <source>
        <dbReference type="Pfam" id="PF25863"/>
    </source>
</evidence>
<gene>
    <name evidence="4" type="primary">pglZ</name>
    <name evidence="4" type="ORF">JF543_13930</name>
</gene>
<organism evidence="4 5">
    <name type="scientific">Microbacterium esteraromaticum</name>
    <dbReference type="NCBI Taxonomy" id="57043"/>
    <lineage>
        <taxon>Bacteria</taxon>
        <taxon>Bacillati</taxon>
        <taxon>Actinomycetota</taxon>
        <taxon>Actinomycetes</taxon>
        <taxon>Micrococcales</taxon>
        <taxon>Microbacteriaceae</taxon>
        <taxon>Microbacterium</taxon>
    </lineage>
</organism>